<evidence type="ECO:0000313" key="2">
    <source>
        <dbReference type="EMBL" id="GIY79718.1"/>
    </source>
</evidence>
<sequence length="174" mass="19824">MAHNHKQQQKRHLKTIKEKYIAAVIFPLLDGHRDKKMKNLRETSSVPLVEWTPLPNPLSAKRSHKEPKKEARATTISGANQYSRTAEYGTAREEEEEELTSSLRPSERRTKGKTNKRGKNGEKGVETKCFTSRMCKRRSLDGNFSAFMLPGVAQSAPLQMLMRKGLRAEEGRCE</sequence>
<dbReference type="AlphaFoldDB" id="A0AAV4WBN7"/>
<keyword evidence="3" id="KW-1185">Reference proteome</keyword>
<proteinExistence type="predicted"/>
<feature type="region of interest" description="Disordered" evidence="1">
    <location>
        <begin position="53"/>
        <end position="123"/>
    </location>
</feature>
<feature type="compositionally biased region" description="Polar residues" evidence="1">
    <location>
        <begin position="74"/>
        <end position="84"/>
    </location>
</feature>
<dbReference type="EMBL" id="BPLQ01014439">
    <property type="protein sequence ID" value="GIY79718.1"/>
    <property type="molecule type" value="Genomic_DNA"/>
</dbReference>
<organism evidence="2 3">
    <name type="scientific">Caerostris darwini</name>
    <dbReference type="NCBI Taxonomy" id="1538125"/>
    <lineage>
        <taxon>Eukaryota</taxon>
        <taxon>Metazoa</taxon>
        <taxon>Ecdysozoa</taxon>
        <taxon>Arthropoda</taxon>
        <taxon>Chelicerata</taxon>
        <taxon>Arachnida</taxon>
        <taxon>Araneae</taxon>
        <taxon>Araneomorphae</taxon>
        <taxon>Entelegynae</taxon>
        <taxon>Araneoidea</taxon>
        <taxon>Araneidae</taxon>
        <taxon>Caerostris</taxon>
    </lineage>
</organism>
<gene>
    <name evidence="2" type="ORF">CDAR_448921</name>
</gene>
<protein>
    <submittedName>
        <fullName evidence="2">Uncharacterized protein</fullName>
    </submittedName>
</protein>
<accession>A0AAV4WBN7</accession>
<evidence type="ECO:0000313" key="3">
    <source>
        <dbReference type="Proteomes" id="UP001054837"/>
    </source>
</evidence>
<comment type="caution">
    <text evidence="2">The sequence shown here is derived from an EMBL/GenBank/DDBJ whole genome shotgun (WGS) entry which is preliminary data.</text>
</comment>
<evidence type="ECO:0000256" key="1">
    <source>
        <dbReference type="SAM" id="MobiDB-lite"/>
    </source>
</evidence>
<dbReference type="Proteomes" id="UP001054837">
    <property type="component" value="Unassembled WGS sequence"/>
</dbReference>
<name>A0AAV4WBN7_9ARAC</name>
<reference evidence="2 3" key="1">
    <citation type="submission" date="2021-06" db="EMBL/GenBank/DDBJ databases">
        <title>Caerostris darwini draft genome.</title>
        <authorList>
            <person name="Kono N."/>
            <person name="Arakawa K."/>
        </authorList>
    </citation>
    <scope>NUCLEOTIDE SEQUENCE [LARGE SCALE GENOMIC DNA]</scope>
</reference>